<dbReference type="InterPro" id="IPR003593">
    <property type="entry name" value="AAA+_ATPase"/>
</dbReference>
<keyword evidence="2" id="KW-0067">ATP-binding</keyword>
<reference evidence="9 10" key="1">
    <citation type="journal article" date="2017" name="Syst. Appl. Microbiol.">
        <title>Lebetimonas natsushimae sp. nov., a novel strictly anaerobic, moderately thermophilic chemoautotroph isolated from a deep-sea hydrothermal vent polychaete nest in the Mid-Okinawa Trough.</title>
        <authorList>
            <person name="Nagata R."/>
            <person name="Takaki Y."/>
            <person name="Tame A."/>
            <person name="Nunoura T."/>
            <person name="Muto H."/>
            <person name="Mino S."/>
            <person name="Sawayama S."/>
            <person name="Takai K."/>
            <person name="Nakagawa S."/>
        </authorList>
    </citation>
    <scope>NUCLEOTIDE SEQUENCE [LARGE SCALE GENOMIC DNA]</scope>
    <source>
        <strain evidence="9 10">HS1857</strain>
    </source>
</reference>
<keyword evidence="6" id="KW-0597">Phosphoprotein</keyword>
<name>A0A292YES7_9BACT</name>
<dbReference type="Pfam" id="PF00072">
    <property type="entry name" value="Response_reg"/>
    <property type="match status" value="1"/>
</dbReference>
<evidence type="ECO:0000256" key="4">
    <source>
        <dbReference type="ARBA" id="ARBA00023125"/>
    </source>
</evidence>
<comment type="caution">
    <text evidence="9">The sequence shown here is derived from an EMBL/GenBank/DDBJ whole genome shotgun (WGS) entry which is preliminary data.</text>
</comment>
<gene>
    <name evidence="9" type="ORF">LNAT_P1316</name>
</gene>
<keyword evidence="3" id="KW-0805">Transcription regulation</keyword>
<dbReference type="Proteomes" id="UP000217944">
    <property type="component" value="Unassembled WGS sequence"/>
</dbReference>
<dbReference type="InterPro" id="IPR002078">
    <property type="entry name" value="Sigma_54_int"/>
</dbReference>
<feature type="domain" description="Sigma-54 factor interaction" evidence="7">
    <location>
        <begin position="129"/>
        <end position="357"/>
    </location>
</feature>
<dbReference type="PANTHER" id="PTHR32071:SF21">
    <property type="entry name" value="TRANSCRIPTIONAL REGULATORY PROTEIN FLGR"/>
    <property type="match status" value="1"/>
</dbReference>
<dbReference type="PROSITE" id="PS50110">
    <property type="entry name" value="RESPONSE_REGULATORY"/>
    <property type="match status" value="1"/>
</dbReference>
<feature type="modified residue" description="4-aspartylphosphate" evidence="6">
    <location>
        <position position="50"/>
    </location>
</feature>
<keyword evidence="4" id="KW-0238">DNA-binding</keyword>
<dbReference type="PANTHER" id="PTHR32071">
    <property type="entry name" value="TRANSCRIPTIONAL REGULATORY PROTEIN"/>
    <property type="match status" value="1"/>
</dbReference>
<dbReference type="GO" id="GO:0000160">
    <property type="term" value="P:phosphorelay signal transduction system"/>
    <property type="evidence" value="ECO:0007669"/>
    <property type="project" value="InterPro"/>
</dbReference>
<keyword evidence="1" id="KW-0547">Nucleotide-binding</keyword>
<dbReference type="SMART" id="SM00448">
    <property type="entry name" value="REC"/>
    <property type="match status" value="1"/>
</dbReference>
<evidence type="ECO:0000259" key="8">
    <source>
        <dbReference type="PROSITE" id="PS50110"/>
    </source>
</evidence>
<dbReference type="AlphaFoldDB" id="A0A292YES7"/>
<evidence type="ECO:0000313" key="9">
    <source>
        <dbReference type="EMBL" id="GAX88018.1"/>
    </source>
</evidence>
<dbReference type="FunFam" id="3.40.50.300:FF:000006">
    <property type="entry name" value="DNA-binding transcriptional regulator NtrC"/>
    <property type="match status" value="1"/>
</dbReference>
<dbReference type="SUPFAM" id="SSF52540">
    <property type="entry name" value="P-loop containing nucleoside triphosphate hydrolases"/>
    <property type="match status" value="1"/>
</dbReference>
<evidence type="ECO:0000256" key="3">
    <source>
        <dbReference type="ARBA" id="ARBA00023015"/>
    </source>
</evidence>
<evidence type="ECO:0000256" key="1">
    <source>
        <dbReference type="ARBA" id="ARBA00022741"/>
    </source>
</evidence>
<dbReference type="GO" id="GO:0005524">
    <property type="term" value="F:ATP binding"/>
    <property type="evidence" value="ECO:0007669"/>
    <property type="project" value="UniProtKB-KW"/>
</dbReference>
<evidence type="ECO:0000259" key="7">
    <source>
        <dbReference type="PROSITE" id="PS50045"/>
    </source>
</evidence>
<dbReference type="Pfam" id="PF25601">
    <property type="entry name" value="AAA_lid_14"/>
    <property type="match status" value="1"/>
</dbReference>
<dbReference type="Gene3D" id="1.10.8.60">
    <property type="match status" value="1"/>
</dbReference>
<evidence type="ECO:0000256" key="2">
    <source>
        <dbReference type="ARBA" id="ARBA00022840"/>
    </source>
</evidence>
<dbReference type="PROSITE" id="PS00676">
    <property type="entry name" value="SIGMA54_INTERACT_2"/>
    <property type="match status" value="1"/>
</dbReference>
<sequence length="371" mass="41799">MKIAVVEDDINMRKSLSLALKSEGYEVVEFRNAIDALKKLDNSVDLIISDITMPRMDGIDFVKELNGKYEVILITGNATLNRAIEALRLGVKDFLTKPFEIEDLITAIERNRKVVTKTNGKKVSVKPSFIAEDEKTKEVLEIAKKVAPTTASVMLLGESGVGKEEFAKFIHENSGRSGKFIAINMSAIPENLIESELFGFEKGAFTDASSSKPGLFELAEGGTLFLDEIGEMPFNLQAKLLRVLQEKEIYRLGSTKAKKIDVRIISATNQNIDELIKNNKFREDLYYRLATIPIKIPPLRERKKDIIPIAEDILTKTIKEYNLEEKILSEEAKETLLNYEFRGNIRELINIIERAAILSGKVITKENLFLL</sequence>
<accession>A0A292YES7</accession>
<dbReference type="OrthoDB" id="9814761at2"/>
<dbReference type="Pfam" id="PF00158">
    <property type="entry name" value="Sigma54_activat"/>
    <property type="match status" value="1"/>
</dbReference>
<dbReference type="GO" id="GO:0006355">
    <property type="term" value="P:regulation of DNA-templated transcription"/>
    <property type="evidence" value="ECO:0007669"/>
    <property type="project" value="InterPro"/>
</dbReference>
<dbReference type="PROSITE" id="PS00675">
    <property type="entry name" value="SIGMA54_INTERACT_1"/>
    <property type="match status" value="1"/>
</dbReference>
<dbReference type="RefSeq" id="WP_096259651.1">
    <property type="nucleotide sequence ID" value="NZ_BDME01000002.1"/>
</dbReference>
<dbReference type="SMART" id="SM00382">
    <property type="entry name" value="AAA"/>
    <property type="match status" value="1"/>
</dbReference>
<evidence type="ECO:0000256" key="5">
    <source>
        <dbReference type="ARBA" id="ARBA00023163"/>
    </source>
</evidence>
<dbReference type="Gene3D" id="3.40.50.2300">
    <property type="match status" value="1"/>
</dbReference>
<dbReference type="InterPro" id="IPR011006">
    <property type="entry name" value="CheY-like_superfamily"/>
</dbReference>
<dbReference type="CDD" id="cd00009">
    <property type="entry name" value="AAA"/>
    <property type="match status" value="1"/>
</dbReference>
<dbReference type="SUPFAM" id="SSF52172">
    <property type="entry name" value="CheY-like"/>
    <property type="match status" value="1"/>
</dbReference>
<dbReference type="PROSITE" id="PS50045">
    <property type="entry name" value="SIGMA54_INTERACT_4"/>
    <property type="match status" value="1"/>
</dbReference>
<protein>
    <submittedName>
        <fullName evidence="9">Two-component system, NtrC family, response regulator</fullName>
    </submittedName>
</protein>
<dbReference type="InterPro" id="IPR027417">
    <property type="entry name" value="P-loop_NTPase"/>
</dbReference>
<dbReference type="Gene3D" id="3.40.50.300">
    <property type="entry name" value="P-loop containing nucleotide triphosphate hydrolases"/>
    <property type="match status" value="1"/>
</dbReference>
<dbReference type="InterPro" id="IPR025662">
    <property type="entry name" value="Sigma_54_int_dom_ATP-bd_1"/>
</dbReference>
<proteinExistence type="predicted"/>
<keyword evidence="10" id="KW-1185">Reference proteome</keyword>
<dbReference type="InterPro" id="IPR001789">
    <property type="entry name" value="Sig_transdc_resp-reg_receiver"/>
</dbReference>
<organism evidence="9 10">
    <name type="scientific">Lebetimonas natsushimae</name>
    <dbReference type="NCBI Taxonomy" id="1936991"/>
    <lineage>
        <taxon>Bacteria</taxon>
        <taxon>Pseudomonadati</taxon>
        <taxon>Campylobacterota</taxon>
        <taxon>Epsilonproteobacteria</taxon>
        <taxon>Nautiliales</taxon>
        <taxon>Nautiliaceae</taxon>
        <taxon>Lebetimonas</taxon>
    </lineage>
</organism>
<evidence type="ECO:0000256" key="6">
    <source>
        <dbReference type="PROSITE-ProRule" id="PRU00169"/>
    </source>
</evidence>
<evidence type="ECO:0000313" key="10">
    <source>
        <dbReference type="Proteomes" id="UP000217944"/>
    </source>
</evidence>
<keyword evidence="5" id="KW-0804">Transcription</keyword>
<dbReference type="GO" id="GO:0003677">
    <property type="term" value="F:DNA binding"/>
    <property type="evidence" value="ECO:0007669"/>
    <property type="project" value="UniProtKB-KW"/>
</dbReference>
<feature type="domain" description="Response regulatory" evidence="8">
    <location>
        <begin position="2"/>
        <end position="112"/>
    </location>
</feature>
<dbReference type="EMBL" id="BDME01000002">
    <property type="protein sequence ID" value="GAX88018.1"/>
    <property type="molecule type" value="Genomic_DNA"/>
</dbReference>
<dbReference type="InterPro" id="IPR058031">
    <property type="entry name" value="AAA_lid_NorR"/>
</dbReference>
<dbReference type="InterPro" id="IPR025943">
    <property type="entry name" value="Sigma_54_int_dom_ATP-bd_2"/>
</dbReference>